<protein>
    <submittedName>
        <fullName evidence="2">Uncharacterized protein</fullName>
    </submittedName>
</protein>
<gene>
    <name evidence="2" type="ORF">SAY86_018131</name>
</gene>
<organism evidence="2 3">
    <name type="scientific">Trapa natans</name>
    <name type="common">Water chestnut</name>
    <dbReference type="NCBI Taxonomy" id="22666"/>
    <lineage>
        <taxon>Eukaryota</taxon>
        <taxon>Viridiplantae</taxon>
        <taxon>Streptophyta</taxon>
        <taxon>Embryophyta</taxon>
        <taxon>Tracheophyta</taxon>
        <taxon>Spermatophyta</taxon>
        <taxon>Magnoliopsida</taxon>
        <taxon>eudicotyledons</taxon>
        <taxon>Gunneridae</taxon>
        <taxon>Pentapetalae</taxon>
        <taxon>rosids</taxon>
        <taxon>malvids</taxon>
        <taxon>Myrtales</taxon>
        <taxon>Lythraceae</taxon>
        <taxon>Trapa</taxon>
    </lineage>
</organism>
<feature type="region of interest" description="Disordered" evidence="1">
    <location>
        <begin position="88"/>
        <end position="110"/>
    </location>
</feature>
<feature type="compositionally biased region" description="Basic and acidic residues" evidence="1">
    <location>
        <begin position="20"/>
        <end position="44"/>
    </location>
</feature>
<proteinExistence type="predicted"/>
<dbReference type="AlphaFoldDB" id="A0AAN7L9K6"/>
<reference evidence="2 3" key="1">
    <citation type="journal article" date="2023" name="Hortic Res">
        <title>Pangenome of water caltrop reveals structural variations and asymmetric subgenome divergence after allopolyploidization.</title>
        <authorList>
            <person name="Zhang X."/>
            <person name="Chen Y."/>
            <person name="Wang L."/>
            <person name="Yuan Y."/>
            <person name="Fang M."/>
            <person name="Shi L."/>
            <person name="Lu R."/>
            <person name="Comes H.P."/>
            <person name="Ma Y."/>
            <person name="Chen Y."/>
            <person name="Huang G."/>
            <person name="Zhou Y."/>
            <person name="Zheng Z."/>
            <person name="Qiu Y."/>
        </authorList>
    </citation>
    <scope>NUCLEOTIDE SEQUENCE [LARGE SCALE GENOMIC DNA]</scope>
    <source>
        <strain evidence="2">F231</strain>
    </source>
</reference>
<name>A0AAN7L9K6_TRANT</name>
<feature type="region of interest" description="Disordered" evidence="1">
    <location>
        <begin position="20"/>
        <end position="45"/>
    </location>
</feature>
<dbReference type="EMBL" id="JAXQNO010000014">
    <property type="protein sequence ID" value="KAK4783763.1"/>
    <property type="molecule type" value="Genomic_DNA"/>
</dbReference>
<sequence>MVRELREDRSEGMVVPETRAVKAESSGKAERTAVTSREDTDKMGVVDGSARRMKWERKRRLGAIRGIIIARPPSGGDDRVAPELERWWASESENEAESEPLQREGDGEDAEGWMDEMMTDEMDGHDLLWGYFLH</sequence>
<dbReference type="Proteomes" id="UP001346149">
    <property type="component" value="Unassembled WGS sequence"/>
</dbReference>
<evidence type="ECO:0000256" key="1">
    <source>
        <dbReference type="SAM" id="MobiDB-lite"/>
    </source>
</evidence>
<accession>A0AAN7L9K6</accession>
<comment type="caution">
    <text evidence="2">The sequence shown here is derived from an EMBL/GenBank/DDBJ whole genome shotgun (WGS) entry which is preliminary data.</text>
</comment>
<evidence type="ECO:0000313" key="3">
    <source>
        <dbReference type="Proteomes" id="UP001346149"/>
    </source>
</evidence>
<evidence type="ECO:0000313" key="2">
    <source>
        <dbReference type="EMBL" id="KAK4783763.1"/>
    </source>
</evidence>
<keyword evidence="3" id="KW-1185">Reference proteome</keyword>